<dbReference type="Proteomes" id="UP000031488">
    <property type="component" value="Unassembled WGS sequence"/>
</dbReference>
<evidence type="ECO:0000313" key="3">
    <source>
        <dbReference type="Proteomes" id="UP000031488"/>
    </source>
</evidence>
<protein>
    <submittedName>
        <fullName evidence="2">Uncharacterized protein</fullName>
    </submittedName>
</protein>
<accession>A0A0B9AMB9</accession>
<dbReference type="EMBL" id="JTJZ01000020">
    <property type="protein sequence ID" value="KHS51897.1"/>
    <property type="molecule type" value="Genomic_DNA"/>
</dbReference>
<keyword evidence="3" id="KW-1185">Reference proteome</keyword>
<evidence type="ECO:0000313" key="2">
    <source>
        <dbReference type="EMBL" id="KHS51897.1"/>
    </source>
</evidence>
<reference evidence="2 3" key="1">
    <citation type="submission" date="2014-11" db="EMBL/GenBank/DDBJ databases">
        <title>Draft Genome Sequence of Brevibacterium linens AE038-8.</title>
        <authorList>
            <person name="Maizel D."/>
            <person name="Utturkar S.M."/>
            <person name="Brown S.D."/>
            <person name="Ferrero M."/>
            <person name="Rosen B.P."/>
        </authorList>
    </citation>
    <scope>NUCLEOTIDE SEQUENCE [LARGE SCALE GENOMIC DNA]</scope>
    <source>
        <strain evidence="2 3">AE038-8</strain>
    </source>
</reference>
<name>A0A0B9AMB9_BRELN</name>
<gene>
    <name evidence="2" type="ORF">AE0388_2447</name>
</gene>
<sequence>MTRWRRGQIAAVATAIGLVAAGCSGGGTEESSSASQEDEGAGKADVKYPADGFGTPAWQAEALSVDDGASAEIYDDRVVRWGGTQIESRNPDGSVAWELNLAEQVGDDQSFIDVRQMSGGLLGLITGESVSPDHTFLLDAETGKNFQEVDIPDDWEIFVPGTIDRQWGLPFQSGDDDENVFVVNSDGSIDKFAHLLYATGESVLTLNEEFGEEITWHPTGARTGKATTYKDLAGASPDRVAQLAPRFIVDADTAVVQSGGTGESAAEMIDFSKGKRLGIIEDCNPDNISDVHTTQISPNGKFIAAGNALWEGTEATCLSAKGGPTAQGKAVFDDGTVIANDYAGHGDAQIEDFVKNPVLMLKDGEVISEFDNAESDDGRHQIAPKGTLSSDLVVYASPDGGVVALPRK</sequence>
<organism evidence="2 3">
    <name type="scientific">Brevibacterium linens</name>
    <dbReference type="NCBI Taxonomy" id="1703"/>
    <lineage>
        <taxon>Bacteria</taxon>
        <taxon>Bacillati</taxon>
        <taxon>Actinomycetota</taxon>
        <taxon>Actinomycetes</taxon>
        <taxon>Micrococcales</taxon>
        <taxon>Brevibacteriaceae</taxon>
        <taxon>Brevibacterium</taxon>
    </lineage>
</organism>
<evidence type="ECO:0000256" key="1">
    <source>
        <dbReference type="SAM" id="MobiDB-lite"/>
    </source>
</evidence>
<comment type="caution">
    <text evidence="2">The sequence shown here is derived from an EMBL/GenBank/DDBJ whole genome shotgun (WGS) entry which is preliminary data.</text>
</comment>
<dbReference type="RefSeq" id="WP_052240053.1">
    <property type="nucleotide sequence ID" value="NZ_JTJZ01000020.1"/>
</dbReference>
<dbReference type="PROSITE" id="PS51257">
    <property type="entry name" value="PROKAR_LIPOPROTEIN"/>
    <property type="match status" value="1"/>
</dbReference>
<dbReference type="PATRIC" id="fig|1703.6.peg.2347"/>
<proteinExistence type="predicted"/>
<feature type="region of interest" description="Disordered" evidence="1">
    <location>
        <begin position="24"/>
        <end position="45"/>
    </location>
</feature>
<dbReference type="AlphaFoldDB" id="A0A0B9AMB9"/>
<dbReference type="OrthoDB" id="9957895at2"/>